<proteinExistence type="predicted"/>
<evidence type="ECO:0000313" key="2">
    <source>
        <dbReference type="Proteomes" id="UP001060170"/>
    </source>
</evidence>
<protein>
    <submittedName>
        <fullName evidence="1">Uncharacterized protein</fullName>
    </submittedName>
</protein>
<dbReference type="EMBL" id="CM045875">
    <property type="protein sequence ID" value="KAI7943615.1"/>
    <property type="molecule type" value="Genomic_DNA"/>
</dbReference>
<reference evidence="2" key="2">
    <citation type="journal article" date="2018" name="Mol. Plant Microbe Interact.">
        <title>Genome sequence resources for the wheat stripe rust pathogen (Puccinia striiformis f. sp. tritici) and the barley stripe rust pathogen (Puccinia striiformis f. sp. hordei).</title>
        <authorList>
            <person name="Xia C."/>
            <person name="Wang M."/>
            <person name="Yin C."/>
            <person name="Cornejo O.E."/>
            <person name="Hulbert S.H."/>
            <person name="Chen X."/>
        </authorList>
    </citation>
    <scope>NUCLEOTIDE SEQUENCE [LARGE SCALE GENOMIC DNA]</scope>
    <source>
        <strain evidence="2">93-210</strain>
    </source>
</reference>
<keyword evidence="2" id="KW-1185">Reference proteome</keyword>
<dbReference type="Proteomes" id="UP001060170">
    <property type="component" value="Chromosome 11"/>
</dbReference>
<sequence length="2231" mass="252728">MDEFKEQQRLINEEVKGNMQEMQGSVEEMKAMLKMFLNQAKAPENIPIPATPEPRPSARFATSTPFTSRTPGLDTTIRGNYTSRIEDSLLDSAVPSPEDSQFKSQSEIFLPVEKTKVMLDVKKLNFHFKGTEVETFIRRVEKLANLQGAGGPDVASQLPFLVSDQKISQHIEDMEGHETGNWDLLKKQLIRKWGRATPLRRFNKDSITTLISKHTDKGGIQNREEYRSFVSDLEEILAYLTKMGYNDVNAGSGEPLWKAISAEMQKDVAKELAHDKKFKKTKDGIALIPNLELLKEYVEAALLVLDLEEGLSKTPSVSKKPETKEEVKTQPKEEVATGKVSELEEEIKQLRTVLNTNQNAQQLPPHMQPNFRPQNYGPPGMGPPPFPRPQFKCYYCDSTEHSSMFCPKLPEDIANKLVIRSGPNYYYPNREPIPRDTGSLVMELVHKFHEAAAQDKKTNVAYMEPAERQEPTASMISTNRWEMWSPPEMHYGKEDEENLIGFGLRRSARTNDKDKGKAPAQQPQSQPESTGKSSTSAPKAPPGNQEANKNPPEPRKRRPSYPGAWVEGTSDDGSTEDGDPEIVEEPLKKPEKNLPKDLEKNKRKEPEKEAEDELVLVRPVEKSKVGGGLKKKIFKQSFTLTLEELLLIAPNFLQELQDLAEDDGKPLSRSQNSGRCDHRDFDGEHHNNHGSGSLGSIKRSLTYACPLGFVYITMGSTKVKALVDTGAEMNIMPESLAIQLQLPLREISMNIMGIGGHSTPIVGLAEGINFSIDTEDEKAANFFIARGKVYTVLGRPFLADHKVRLELSKSRGEILSYELWDGERLCIPICSPKVPGWEMGPPRRIEERCFSIQAENYELASRNVASFSRSSTSIINNIKASADSNLKTLDDDLDTMDNDSRTMDSDPRRADIDSRTMDSDLGTVDNDSGVADSNLGTMDNDLNTLDDDSGVAESNLGTTDNDLNTSDDDSGVADSKLGTADNDLRTTVSKLGTSDDTSSTVNNDSWNFDNSRNLTEGSKDLAHCGPGKEERNFLSLSVEDQDDYLFQNIWENWEIEQEELNSMGTHWTYSDNFDKNQLDPWASCNQPLISENSQVNWNQPDYYKQTQSDQNDAIETIQGQASYQDKTSPTEHQLNTEEHQLNTEEHQLDKKKHQEDHQWPNTFRRSTTYHQYQQDNYSPDDDYEDSNQVRIGEEIYNQQGEDENENRLGEEGRIWFNGSLTEEEVKLLEEFVDQSLEGSSKTNMSNPDDETMDQTLRFQENEAKLTRLENSMAELKELMESFISQPKAPHNIPIPETPRNRGTGIQFTTSTPFTGRTPGLDTTIGAGRGSFSSSAMQSPEISQFRPKPEIKLLDEQKGVMLDTKKTNLLFDGTEVELFIKRVEKVALLQKAGGQDVAYQLPFIITNRKLSEAVEQMEGHETGDWELLKKELIRKWGRATPLRRYKEDAIPRLIQKAQETKGIRTRIEYHKFIGEFEEIMDYFTRMDYNNLNLDSGDPLWKALSIELKKEVIKELAHTKKLKTTKDGRNIIPDLDTLKKYVEACLIVVDFDEDGEEKSSKENSKKSVKIEDPATTEQLEEKIAKLTTALDYQKRAAPPHISRPSSPGLPDMRPRFSPVVCFYCKKEHIVTQCESLNQDIQDRKVYRYQGAYYYPNRQPIVMDKDSSVKDMVHKFAEENKRSTNNLVEGEKQSTSALVEVEEWGLWVPPQVHMDEDEAENNLGFGIRKSQRIQEKNPATSNLPTTSKAREAEVQPPQPNQEASKAPRQRRSFPGSWLEENEETEESIILPVKPKAPATSLDKVKTVKAQVPGSKDEANKLDKSIRNKFAKQTYTLTLEEILKISPQFLSGLQDSLLEEQALENGLNGVKFTGHLESAKEDNNEDDGLTYACPVGMVDMTVNKIKIRTLVDTGAEMNIIPDTIANQLGLVTTELFMRLKGIGGHFTSIIGLAENIPISVFPGYIHLANFFIVKGSVHTVLGRPFLADHNVRLELSNQKGEVLSFQDTDDRRLCIPICLPSTPGWQKEPPKLRKICALQVDDWETVDIAEETIGGKLLQEIMEDSRRSTQFFEDDAWKMDLIDVESVDWEELRSEPPNDGEVFNQHMTLEWGTNSNPEWEAWHTYRADMFIQPQFRQVFSWPRKRKNTARRPTWFHKLPGGGLNSLEFLQILNESTVRPFLREGTWKSKYGPVSKAMREKLFNGGGKKWYKKHVARSTRAKNERIASRSNLFFAV</sequence>
<name>A0ACC0E3G6_9BASI</name>
<comment type="caution">
    <text evidence="1">The sequence shown here is derived from an EMBL/GenBank/DDBJ whole genome shotgun (WGS) entry which is preliminary data.</text>
</comment>
<accession>A0ACC0E3G6</accession>
<evidence type="ECO:0000313" key="1">
    <source>
        <dbReference type="EMBL" id="KAI7943615.1"/>
    </source>
</evidence>
<gene>
    <name evidence="1" type="ORF">MJO28_011143</name>
</gene>
<reference evidence="1 2" key="3">
    <citation type="journal article" date="2022" name="Microbiol. Spectr.">
        <title>Folding features and dynamics of 3D genome architecture in plant fungal pathogens.</title>
        <authorList>
            <person name="Xia C."/>
        </authorList>
    </citation>
    <scope>NUCLEOTIDE SEQUENCE [LARGE SCALE GENOMIC DNA]</scope>
    <source>
        <strain evidence="1 2">93-210</strain>
    </source>
</reference>
<organism evidence="1 2">
    <name type="scientific">Puccinia striiformis f. sp. tritici</name>
    <dbReference type="NCBI Taxonomy" id="168172"/>
    <lineage>
        <taxon>Eukaryota</taxon>
        <taxon>Fungi</taxon>
        <taxon>Dikarya</taxon>
        <taxon>Basidiomycota</taxon>
        <taxon>Pucciniomycotina</taxon>
        <taxon>Pucciniomycetes</taxon>
        <taxon>Pucciniales</taxon>
        <taxon>Pucciniaceae</taxon>
        <taxon>Puccinia</taxon>
    </lineage>
</organism>
<reference evidence="2" key="1">
    <citation type="journal article" date="2018" name="BMC Genomics">
        <title>Genomic insights into host adaptation between the wheat stripe rust pathogen (Puccinia striiformis f. sp. tritici) and the barley stripe rust pathogen (Puccinia striiformis f. sp. hordei).</title>
        <authorList>
            <person name="Xia C."/>
            <person name="Wang M."/>
            <person name="Yin C."/>
            <person name="Cornejo O.E."/>
            <person name="Hulbert S.H."/>
            <person name="Chen X."/>
        </authorList>
    </citation>
    <scope>NUCLEOTIDE SEQUENCE [LARGE SCALE GENOMIC DNA]</scope>
    <source>
        <strain evidence="2">93-210</strain>
    </source>
</reference>